<name>A0ABT2D159_9BURK</name>
<dbReference type="EMBL" id="JANUGU010000006">
    <property type="protein sequence ID" value="MCS0659839.1"/>
    <property type="molecule type" value="Genomic_DNA"/>
</dbReference>
<comment type="caution">
    <text evidence="2">The sequence shown here is derived from an EMBL/GenBank/DDBJ whole genome shotgun (WGS) entry which is preliminary data.</text>
</comment>
<dbReference type="PROSITE" id="PS51257">
    <property type="entry name" value="PROKAR_LIPOPROTEIN"/>
    <property type="match status" value="1"/>
</dbReference>
<dbReference type="RefSeq" id="WP_258813033.1">
    <property type="nucleotide sequence ID" value="NZ_JANUGU010000006.1"/>
</dbReference>
<evidence type="ECO:0000256" key="1">
    <source>
        <dbReference type="SAM" id="SignalP"/>
    </source>
</evidence>
<protein>
    <recommendedName>
        <fullName evidence="4">Lipoprotein</fullName>
    </recommendedName>
</protein>
<feature type="signal peptide" evidence="1">
    <location>
        <begin position="1"/>
        <end position="18"/>
    </location>
</feature>
<keyword evidence="1" id="KW-0732">Signal</keyword>
<keyword evidence="3" id="KW-1185">Reference proteome</keyword>
<dbReference type="Proteomes" id="UP001204621">
    <property type="component" value="Unassembled WGS sequence"/>
</dbReference>
<accession>A0ABT2D159</accession>
<evidence type="ECO:0000313" key="2">
    <source>
        <dbReference type="EMBL" id="MCS0659839.1"/>
    </source>
</evidence>
<gene>
    <name evidence="2" type="ORF">NX778_17335</name>
</gene>
<evidence type="ECO:0000313" key="3">
    <source>
        <dbReference type="Proteomes" id="UP001204621"/>
    </source>
</evidence>
<feature type="chain" id="PRO_5047215156" description="Lipoprotein" evidence="1">
    <location>
        <begin position="19"/>
        <end position="209"/>
    </location>
</feature>
<sequence>MHKSLRSPLIAAQLMALAACSSTRPEPAAPVVIHYQHVANAHEVHFASPLALAPHPAAWVLPRLRQGFWAIFVLCSMNVRSDLRRFYYDVNDFRIDYPGRDDGPLRPFSLRFDDKPDLNTPGDTPALSGAIAGELQHGPAQQTFGPGAYPALNYRIALFIPRGLDDYAGDQLALRYRGQRVLLLGNGYPPFDIPVVGGNGAGVASHCLP</sequence>
<organism evidence="2 3">
    <name type="scientific">Massilia terrae</name>
    <dbReference type="NCBI Taxonomy" id="1811224"/>
    <lineage>
        <taxon>Bacteria</taxon>
        <taxon>Pseudomonadati</taxon>
        <taxon>Pseudomonadota</taxon>
        <taxon>Betaproteobacteria</taxon>
        <taxon>Burkholderiales</taxon>
        <taxon>Oxalobacteraceae</taxon>
        <taxon>Telluria group</taxon>
        <taxon>Massilia</taxon>
    </lineage>
</organism>
<reference evidence="2 3" key="1">
    <citation type="submission" date="2022-08" db="EMBL/GenBank/DDBJ databases">
        <title>Reclassification of Massilia species as members of the genera Telluria, Duganella, Pseudoduganella, Mokoshia gen. nov. and Zemynaea gen. nov. using orthogonal and non-orthogonal genome-based approaches.</title>
        <authorList>
            <person name="Bowman J.P."/>
        </authorList>
    </citation>
    <scope>NUCLEOTIDE SEQUENCE [LARGE SCALE GENOMIC DNA]</scope>
    <source>
        <strain evidence="2 3">JCM 31606</strain>
    </source>
</reference>
<proteinExistence type="predicted"/>
<evidence type="ECO:0008006" key="4">
    <source>
        <dbReference type="Google" id="ProtNLM"/>
    </source>
</evidence>